<dbReference type="InterPro" id="IPR052698">
    <property type="entry name" value="MoCofactor_Util/Proc"/>
</dbReference>
<dbReference type="Pfam" id="PF02625">
    <property type="entry name" value="XdhC_CoxI"/>
    <property type="match status" value="1"/>
</dbReference>
<dbReference type="EMBL" id="WTUW01000002">
    <property type="protein sequence ID" value="MZR31331.1"/>
    <property type="molecule type" value="Genomic_DNA"/>
</dbReference>
<dbReference type="InterPro" id="IPR014308">
    <property type="entry name" value="Xanthine_DH_XdhC"/>
</dbReference>
<organism evidence="3 4">
    <name type="scientific">Sneathiella litorea</name>
    <dbReference type="NCBI Taxonomy" id="2606216"/>
    <lineage>
        <taxon>Bacteria</taxon>
        <taxon>Pseudomonadati</taxon>
        <taxon>Pseudomonadota</taxon>
        <taxon>Alphaproteobacteria</taxon>
        <taxon>Sneathiellales</taxon>
        <taxon>Sneathiellaceae</taxon>
        <taxon>Sneathiella</taxon>
    </lineage>
</organism>
<comment type="caution">
    <text evidence="3">The sequence shown here is derived from an EMBL/GenBank/DDBJ whole genome shotgun (WGS) entry which is preliminary data.</text>
</comment>
<dbReference type="InterPro" id="IPR003777">
    <property type="entry name" value="XdhC_CoxI"/>
</dbReference>
<name>A0A6L8W880_9PROT</name>
<feature type="domain" description="XdhC- CoxI" evidence="1">
    <location>
        <begin position="15"/>
        <end position="70"/>
    </location>
</feature>
<accession>A0A6L8W880</accession>
<evidence type="ECO:0000259" key="2">
    <source>
        <dbReference type="Pfam" id="PF13478"/>
    </source>
</evidence>
<dbReference type="InterPro" id="IPR027051">
    <property type="entry name" value="XdhC_Rossmann_dom"/>
</dbReference>
<reference evidence="3 4" key="1">
    <citation type="submission" date="2019-12" db="EMBL/GenBank/DDBJ databases">
        <title>Snethiella sp. nov. sp. isolated from sea sand.</title>
        <authorList>
            <person name="Kim J."/>
            <person name="Jeong S.E."/>
            <person name="Jung H.S."/>
            <person name="Jeon C.O."/>
        </authorList>
    </citation>
    <scope>NUCLEOTIDE SEQUENCE [LARGE SCALE GENOMIC DNA]</scope>
    <source>
        <strain evidence="3 4">DP05</strain>
    </source>
</reference>
<dbReference type="Pfam" id="PF13478">
    <property type="entry name" value="XdhC_C"/>
    <property type="match status" value="1"/>
</dbReference>
<dbReference type="Gene3D" id="3.40.50.720">
    <property type="entry name" value="NAD(P)-binding Rossmann-like Domain"/>
    <property type="match status" value="1"/>
</dbReference>
<dbReference type="PANTHER" id="PTHR30388">
    <property type="entry name" value="ALDEHYDE OXIDOREDUCTASE MOLYBDENUM COFACTOR ASSEMBLY PROTEIN"/>
    <property type="match status" value="1"/>
</dbReference>
<dbReference type="AlphaFoldDB" id="A0A6L8W880"/>
<dbReference type="NCBIfam" id="TIGR02964">
    <property type="entry name" value="xanthine_xdhC"/>
    <property type="match status" value="1"/>
</dbReference>
<protein>
    <submittedName>
        <fullName evidence="3">Xanthine dehydrogenase accessory protein XdhC</fullName>
    </submittedName>
</protein>
<gene>
    <name evidence="3" type="primary">xdhC</name>
    <name evidence="3" type="ORF">GQE98_11875</name>
</gene>
<dbReference type="PANTHER" id="PTHR30388:SF6">
    <property type="entry name" value="XANTHINE DEHYDROGENASE SUBUNIT A-RELATED"/>
    <property type="match status" value="1"/>
</dbReference>
<evidence type="ECO:0000313" key="3">
    <source>
        <dbReference type="EMBL" id="MZR31331.1"/>
    </source>
</evidence>
<dbReference type="Proteomes" id="UP000476030">
    <property type="component" value="Unassembled WGS sequence"/>
</dbReference>
<sequence>MSNWSEIVNAYDAGQDGPAILVTVGRIKGSTPRETGANMLITATNCFGTIGGGRLEHLAISEARSLLNDADKSVGIHELPLGPELAQCCGGYVELLLNKFQENEARSIVNRLKCTDKNSVLLFHWSQSECRHQIICETDSLLYLDKPLQTAIERRFTLPGTEIIESGKTTDKTFTLVQSLQEAEFHVTVFGAGHVGRALVTVLSSLPCKISWIDSREIEFPDKVSANVKIIVTDSPVSAVADSPTDSYFLVMTHSHQLDLEICEKLLTTRKHAAFIGLIGSRTKKVRFEKRLATRRVDTSVIARLTCPIGLPELNGKRPAEIALSVATDLLRRHYNSRDSKVPDDWSEIQNSP</sequence>
<evidence type="ECO:0000259" key="1">
    <source>
        <dbReference type="Pfam" id="PF02625"/>
    </source>
</evidence>
<proteinExistence type="predicted"/>
<keyword evidence="4" id="KW-1185">Reference proteome</keyword>
<evidence type="ECO:0000313" key="4">
    <source>
        <dbReference type="Proteomes" id="UP000476030"/>
    </source>
</evidence>
<dbReference type="RefSeq" id="WP_161315846.1">
    <property type="nucleotide sequence ID" value="NZ_WTUW01000002.1"/>
</dbReference>
<feature type="domain" description="XdhC Rossmann" evidence="2">
    <location>
        <begin position="188"/>
        <end position="329"/>
    </location>
</feature>